<dbReference type="CDD" id="cd00085">
    <property type="entry name" value="HNHc"/>
    <property type="match status" value="1"/>
</dbReference>
<protein>
    <recommendedName>
        <fullName evidence="9">peptidylprolyl isomerase</fullName>
        <ecNumber evidence="9">5.2.1.8</ecNumber>
    </recommendedName>
</protein>
<dbReference type="InterPro" id="IPR046357">
    <property type="entry name" value="PPIase_dom_sf"/>
</dbReference>
<dbReference type="GO" id="GO:0051301">
    <property type="term" value="P:cell division"/>
    <property type="evidence" value="ECO:0007669"/>
    <property type="project" value="UniProtKB-KW"/>
</dbReference>
<keyword evidence="5 9" id="KW-0697">Rotamase</keyword>
<dbReference type="EMBL" id="FN597600">
    <property type="protein sequence ID" value="CBX86927.1"/>
    <property type="molecule type" value="Genomic_DNA"/>
</dbReference>
<dbReference type="AlphaFoldDB" id="E4WLK9"/>
<comment type="catalytic activity">
    <reaction evidence="1 9">
        <text>[protein]-peptidylproline (omega=180) = [protein]-peptidylproline (omega=0)</text>
        <dbReference type="Rhea" id="RHEA:16237"/>
        <dbReference type="Rhea" id="RHEA-COMP:10747"/>
        <dbReference type="Rhea" id="RHEA-COMP:10748"/>
        <dbReference type="ChEBI" id="CHEBI:83833"/>
        <dbReference type="ChEBI" id="CHEBI:83834"/>
        <dbReference type="EC" id="5.2.1.8"/>
    </reaction>
</comment>
<dbReference type="PROSITE" id="PS50059">
    <property type="entry name" value="FKBP_PPIASE"/>
    <property type="match status" value="1"/>
</dbReference>
<sequence length="403" mass="45583">MQKRPAVPDGIKREVRQRCGFGCVICGFPLYEYEHMMEWAEVKRHVADEITLLCREHHGMKTDGLLPKQDVLDANANPYNLQIGTSKNVLLRYSGKYVAFYLGDSCFRYENLSNNSFFAPLVIDGLAMVGFRVENDKLLLNFVAFDELNKPIVNIVDNEMIYDTNQWDIEWVAQTLTVREGKGKILLQLKFEPPGIIRFIKGRVLRNGVEFLVGKDYFFNSNNSNFFGSISTNNCAVGIAVGDPLPNCGVGIAISGINRYLFDRKEARQFLRQSLNKKRVSITESSNRIKDPQKPLKHQPYIQPTTWLESNTPVQSDSRVVIDFEGFIDSVPFEGGKAESFVLQMGQGRMIPGFEDGLIGRKVGDSFDVHLSFPSDYHAENLKGKSTVFHITIHKIENKVLAA</sequence>
<evidence type="ECO:0000256" key="6">
    <source>
        <dbReference type="ARBA" id="ARBA00023186"/>
    </source>
</evidence>
<keyword evidence="11" id="KW-0614">Plasmid</keyword>
<comment type="subcellular location">
    <subcellularLocation>
        <location evidence="2">Cytoplasm</location>
    </subcellularLocation>
</comment>
<gene>
    <name evidence="11" type="primary">orf161</name>
</gene>
<evidence type="ECO:0000313" key="11">
    <source>
        <dbReference type="EMBL" id="CBX86927.1"/>
    </source>
</evidence>
<dbReference type="FunFam" id="3.10.50.40:FF:000001">
    <property type="entry name" value="Trigger factor"/>
    <property type="match status" value="1"/>
</dbReference>
<geneLocation type="plasmid" evidence="11">
    <name>pPHDD1</name>
</geneLocation>
<dbReference type="Pfam" id="PF00254">
    <property type="entry name" value="FKBP_C"/>
    <property type="match status" value="1"/>
</dbReference>
<dbReference type="GO" id="GO:0005737">
    <property type="term" value="C:cytoplasm"/>
    <property type="evidence" value="ECO:0007669"/>
    <property type="project" value="UniProtKB-SubCell"/>
</dbReference>
<dbReference type="InterPro" id="IPR001179">
    <property type="entry name" value="PPIase_FKBP_dom"/>
</dbReference>
<keyword evidence="8" id="KW-0131">Cell cycle</keyword>
<dbReference type="Gene3D" id="3.10.50.40">
    <property type="match status" value="1"/>
</dbReference>
<evidence type="ECO:0000256" key="5">
    <source>
        <dbReference type="ARBA" id="ARBA00023110"/>
    </source>
</evidence>
<evidence type="ECO:0000256" key="9">
    <source>
        <dbReference type="PROSITE-ProRule" id="PRU00277"/>
    </source>
</evidence>
<proteinExistence type="inferred from homology"/>
<evidence type="ECO:0000256" key="3">
    <source>
        <dbReference type="ARBA" id="ARBA00005464"/>
    </source>
</evidence>
<evidence type="ECO:0000259" key="10">
    <source>
        <dbReference type="PROSITE" id="PS50059"/>
    </source>
</evidence>
<evidence type="ECO:0000256" key="8">
    <source>
        <dbReference type="ARBA" id="ARBA00023306"/>
    </source>
</evidence>
<dbReference type="EC" id="5.2.1.8" evidence="9"/>
<accession>E4WLK9</accession>
<evidence type="ECO:0000256" key="7">
    <source>
        <dbReference type="ARBA" id="ARBA00023235"/>
    </source>
</evidence>
<feature type="domain" description="PPIase FKBP-type" evidence="10">
    <location>
        <begin position="317"/>
        <end position="385"/>
    </location>
</feature>
<keyword evidence="7 9" id="KW-0413">Isomerase</keyword>
<dbReference type="RefSeq" id="WP_013404596.1">
    <property type="nucleotide sequence ID" value="NC_014653.1"/>
</dbReference>
<dbReference type="SUPFAM" id="SSF54534">
    <property type="entry name" value="FKBP-like"/>
    <property type="match status" value="1"/>
</dbReference>
<evidence type="ECO:0000256" key="2">
    <source>
        <dbReference type="ARBA" id="ARBA00004496"/>
    </source>
</evidence>
<dbReference type="GO" id="GO:0003755">
    <property type="term" value="F:peptidyl-prolyl cis-trans isomerase activity"/>
    <property type="evidence" value="ECO:0007669"/>
    <property type="project" value="UniProtKB-KW"/>
</dbReference>
<evidence type="ECO:0000256" key="4">
    <source>
        <dbReference type="ARBA" id="ARBA00022618"/>
    </source>
</evidence>
<reference evidence="11" key="1">
    <citation type="submission" date="2009-11" db="EMBL/GenBank/DDBJ databases">
        <title>Identification of virulence genes in Photobacterium damselae subsp. damselae by Supression Subtractive hybridization: damselysin toxin is encoded on a large conjugative plasmid.</title>
        <authorList>
            <person name="Rivas A.J."/>
            <person name="Lemos M.L."/>
            <person name="Osorio C.R."/>
        </authorList>
    </citation>
    <scope>NUCLEOTIDE SEQUENCE [LARGE SCALE GENOMIC DNA]</scope>
    <source>
        <strain evidence="11">RM71</strain>
        <plasmid evidence="11">pPHDD1</plasmid>
    </source>
</reference>
<name>E4WLK9_PHODD</name>
<organism evidence="11">
    <name type="scientific">Photobacterium damselae subsp. damselae</name>
    <name type="common">Listonella damsela</name>
    <dbReference type="NCBI Taxonomy" id="85581"/>
    <lineage>
        <taxon>Bacteria</taxon>
        <taxon>Pseudomonadati</taxon>
        <taxon>Pseudomonadota</taxon>
        <taxon>Gammaproteobacteria</taxon>
        <taxon>Vibrionales</taxon>
        <taxon>Vibrionaceae</taxon>
        <taxon>Photobacterium</taxon>
    </lineage>
</organism>
<dbReference type="InterPro" id="IPR003615">
    <property type="entry name" value="HNH_nuc"/>
</dbReference>
<evidence type="ECO:0000256" key="1">
    <source>
        <dbReference type="ARBA" id="ARBA00000971"/>
    </source>
</evidence>
<comment type="similarity">
    <text evidence="3">Belongs to the FKBP-type PPIase family. Tig subfamily.</text>
</comment>
<keyword evidence="4 11" id="KW-0132">Cell division</keyword>
<keyword evidence="6" id="KW-0143">Chaperone</keyword>